<dbReference type="SUPFAM" id="SSF56784">
    <property type="entry name" value="HAD-like"/>
    <property type="match status" value="1"/>
</dbReference>
<dbReference type="SFLD" id="SFLDG01136">
    <property type="entry name" value="C1.6:_Phosphoserine_Phosphatas"/>
    <property type="match status" value="1"/>
</dbReference>
<reference evidence="8" key="1">
    <citation type="submission" date="2023-03" db="EMBL/GenBank/DDBJ databases">
        <title>Lomoglobus Profundus gen. nov., sp. nov., a novel member of the phylum Verrucomicrobia, isolated from deep-marine sediment of South China Sea.</title>
        <authorList>
            <person name="Ahmad T."/>
            <person name="Ishaq S.E."/>
            <person name="Wang F."/>
        </authorList>
    </citation>
    <scope>NUCLEOTIDE SEQUENCE</scope>
    <source>
        <strain evidence="8">LMO-M01</strain>
    </source>
</reference>
<evidence type="ECO:0000256" key="3">
    <source>
        <dbReference type="ARBA" id="ARBA00011881"/>
    </source>
</evidence>
<protein>
    <submittedName>
        <fullName evidence="8">HAD hydrolase family protein</fullName>
    </submittedName>
</protein>
<dbReference type="SFLD" id="SFLDG01138">
    <property type="entry name" value="C1.6.2:_Deoxy-d-mannose-octulo"/>
    <property type="match status" value="1"/>
</dbReference>
<comment type="subunit">
    <text evidence="3">Homotetramer.</text>
</comment>
<feature type="binding site" evidence="7">
    <location>
        <position position="23"/>
    </location>
    <ligand>
        <name>substrate</name>
    </ligand>
</feature>
<dbReference type="GO" id="GO:0016788">
    <property type="term" value="F:hydrolase activity, acting on ester bonds"/>
    <property type="evidence" value="ECO:0007669"/>
    <property type="project" value="InterPro"/>
</dbReference>
<dbReference type="Pfam" id="PF08282">
    <property type="entry name" value="Hydrolase_3"/>
    <property type="match status" value="1"/>
</dbReference>
<dbReference type="RefSeq" id="WP_330927749.1">
    <property type="nucleotide sequence ID" value="NZ_CP119075.1"/>
</dbReference>
<dbReference type="GO" id="GO:0046872">
    <property type="term" value="F:metal ion binding"/>
    <property type="evidence" value="ECO:0007669"/>
    <property type="project" value="UniProtKB-KW"/>
</dbReference>
<feature type="binding site" evidence="7">
    <location>
        <position position="21"/>
    </location>
    <ligand>
        <name>Mg(2+)</name>
        <dbReference type="ChEBI" id="CHEBI:18420"/>
    </ligand>
</feature>
<dbReference type="PANTHER" id="PTHR21485:SF3">
    <property type="entry name" value="N-ACYLNEURAMINATE CYTIDYLYLTRANSFERASE"/>
    <property type="match status" value="1"/>
</dbReference>
<dbReference type="NCBIfam" id="TIGR01670">
    <property type="entry name" value="KdsC-phosphatas"/>
    <property type="match status" value="1"/>
</dbReference>
<evidence type="ECO:0000256" key="4">
    <source>
        <dbReference type="ARBA" id="ARBA00022723"/>
    </source>
</evidence>
<organism evidence="8 9">
    <name type="scientific">Synoicihabitans lomoniglobus</name>
    <dbReference type="NCBI Taxonomy" id="2909285"/>
    <lineage>
        <taxon>Bacteria</taxon>
        <taxon>Pseudomonadati</taxon>
        <taxon>Verrucomicrobiota</taxon>
        <taxon>Opitutia</taxon>
        <taxon>Opitutales</taxon>
        <taxon>Opitutaceae</taxon>
        <taxon>Synoicihabitans</taxon>
    </lineage>
</organism>
<dbReference type="PIRSF" id="PIRSF006118">
    <property type="entry name" value="KDO8-P_Ptase"/>
    <property type="match status" value="1"/>
</dbReference>
<evidence type="ECO:0000256" key="1">
    <source>
        <dbReference type="ARBA" id="ARBA00001946"/>
    </source>
</evidence>
<dbReference type="InterPro" id="IPR010023">
    <property type="entry name" value="KdsC_fam"/>
</dbReference>
<dbReference type="InterPro" id="IPR036412">
    <property type="entry name" value="HAD-like_sf"/>
</dbReference>
<dbReference type="GO" id="GO:0008781">
    <property type="term" value="F:N-acylneuraminate cytidylyltransferase activity"/>
    <property type="evidence" value="ECO:0007669"/>
    <property type="project" value="TreeGrafter"/>
</dbReference>
<sequence>MPSLSDISAARWAAIKLLATDVDGVLTDGSIHVASDGVETKTFSVLDGLGMVRLLRDDVVVAWISGRASGATTVRATELKIPHIIQGRVDKHTALTELADALGIELAACVYVGDDDIDAGALRLAGIGVTVPDAMPAAVAAADCTTTRRAGAGAVREICEQILAHRGQD</sequence>
<dbReference type="KEGG" id="slom:PXH66_03375"/>
<dbReference type="InterPro" id="IPR050793">
    <property type="entry name" value="CMP-NeuNAc_synthase"/>
</dbReference>
<evidence type="ECO:0000256" key="7">
    <source>
        <dbReference type="PIRSR" id="PIRSR006118-2"/>
    </source>
</evidence>
<feature type="binding site" evidence="7">
    <location>
        <position position="114"/>
    </location>
    <ligand>
        <name>Mg(2+)</name>
        <dbReference type="ChEBI" id="CHEBI:18420"/>
    </ligand>
</feature>
<evidence type="ECO:0000256" key="6">
    <source>
        <dbReference type="ARBA" id="ARBA00022842"/>
    </source>
</evidence>
<proteinExistence type="inferred from homology"/>
<keyword evidence="6 7" id="KW-0460">Magnesium</keyword>
<dbReference type="EMBL" id="CP119075">
    <property type="protein sequence ID" value="WED65888.1"/>
    <property type="molecule type" value="Genomic_DNA"/>
</dbReference>
<comment type="cofactor">
    <cofactor evidence="1 7">
        <name>Mg(2+)</name>
        <dbReference type="ChEBI" id="CHEBI:18420"/>
    </cofactor>
</comment>
<dbReference type="SFLD" id="SFLDS00003">
    <property type="entry name" value="Haloacid_Dehalogenase"/>
    <property type="match status" value="1"/>
</dbReference>
<dbReference type="Proteomes" id="UP001218638">
    <property type="component" value="Chromosome"/>
</dbReference>
<evidence type="ECO:0000256" key="5">
    <source>
        <dbReference type="ARBA" id="ARBA00022801"/>
    </source>
</evidence>
<accession>A0AAF0CPW9</accession>
<evidence type="ECO:0000313" key="8">
    <source>
        <dbReference type="EMBL" id="WED65888.1"/>
    </source>
</evidence>
<dbReference type="Gene3D" id="3.40.50.1000">
    <property type="entry name" value="HAD superfamily/HAD-like"/>
    <property type="match status" value="1"/>
</dbReference>
<evidence type="ECO:0000313" key="9">
    <source>
        <dbReference type="Proteomes" id="UP001218638"/>
    </source>
</evidence>
<name>A0AAF0CPW9_9BACT</name>
<dbReference type="InterPro" id="IPR023214">
    <property type="entry name" value="HAD_sf"/>
</dbReference>
<gene>
    <name evidence="8" type="ORF">PXH66_03375</name>
</gene>
<keyword evidence="5 8" id="KW-0378">Hydrolase</keyword>
<keyword evidence="9" id="KW-1185">Reference proteome</keyword>
<dbReference type="AlphaFoldDB" id="A0AAF0CPW9"/>
<comment type="similarity">
    <text evidence="2">Belongs to the KdsC family.</text>
</comment>
<dbReference type="PANTHER" id="PTHR21485">
    <property type="entry name" value="HAD SUPERFAMILY MEMBERS CMAS AND KDSC"/>
    <property type="match status" value="1"/>
</dbReference>
<keyword evidence="4 7" id="KW-0479">Metal-binding</keyword>
<evidence type="ECO:0000256" key="2">
    <source>
        <dbReference type="ARBA" id="ARBA00005893"/>
    </source>
</evidence>